<keyword evidence="3" id="KW-0560">Oxidoreductase</keyword>
<evidence type="ECO:0000313" key="8">
    <source>
        <dbReference type="EMBL" id="CAB5064369.1"/>
    </source>
</evidence>
<organism evidence="7">
    <name type="scientific">freshwater metagenome</name>
    <dbReference type="NCBI Taxonomy" id="449393"/>
    <lineage>
        <taxon>unclassified sequences</taxon>
        <taxon>metagenomes</taxon>
        <taxon>ecological metagenomes</taxon>
    </lineage>
</organism>
<dbReference type="Gene3D" id="3.40.50.720">
    <property type="entry name" value="NAD(P)-binding Rossmann-like Domain"/>
    <property type="match status" value="2"/>
</dbReference>
<dbReference type="AlphaFoldDB" id="A0A6J6AYN6"/>
<feature type="domain" description="D-isomer specific 2-hydroxyacid dehydrogenase NAD-binding" evidence="6">
    <location>
        <begin position="116"/>
        <end position="298"/>
    </location>
</feature>
<dbReference type="EMBL" id="CAEZSE010000038">
    <property type="protein sequence ID" value="CAB4531625.1"/>
    <property type="molecule type" value="Genomic_DNA"/>
</dbReference>
<protein>
    <submittedName>
        <fullName evidence="7">Unannotated protein</fullName>
    </submittedName>
</protein>
<sequence length="320" mass="34730">MKLNALIIEADYYPLDLLRQLEAKVSVTKSSAVTQEQLRIDLLLHNTEVLFCGLGISIDESLLGQVTNIKYVVSPATGTNHLDISYLNSRNIKLIYLGDFSNKISEVFSTAELTWSLLLAVVRRIIPAHGSVISGNFDRGPFLGIDLAGRTLGIIGYGRLGRRVAEYGKAFGMQVVVCDVNDAKVANLAIGMSSCSVDQLLLTADVVSIHVPLNEQTHRLITDTQISKMKNGSVLINTSRGEVLDELAIVEALKAGKLYGVGVDVLVGENTDNFSSHDSPLVRAISQNLNVVVSPHIGGWTEQAVATTRTLVVEELLRHL</sequence>
<evidence type="ECO:0000256" key="1">
    <source>
        <dbReference type="ARBA" id="ARBA00005854"/>
    </source>
</evidence>
<dbReference type="PROSITE" id="PS00671">
    <property type="entry name" value="D_2_HYDROXYACID_DH_3"/>
    <property type="match status" value="1"/>
</dbReference>
<reference evidence="7" key="1">
    <citation type="submission" date="2020-05" db="EMBL/GenBank/DDBJ databases">
        <authorList>
            <person name="Chiriac C."/>
            <person name="Salcher M."/>
            <person name="Ghai R."/>
            <person name="Kavagutti S V."/>
        </authorList>
    </citation>
    <scope>NUCLEOTIDE SEQUENCE</scope>
</reference>
<dbReference type="InterPro" id="IPR029752">
    <property type="entry name" value="D-isomer_DH_CS1"/>
</dbReference>
<evidence type="ECO:0000259" key="5">
    <source>
        <dbReference type="Pfam" id="PF00389"/>
    </source>
</evidence>
<keyword evidence="4" id="KW-0520">NAD</keyword>
<dbReference type="InterPro" id="IPR006139">
    <property type="entry name" value="D-isomer_2_OHA_DH_cat_dom"/>
</dbReference>
<keyword evidence="2" id="KW-0028">Amino-acid biosynthesis</keyword>
<name>A0A6J6AYN6_9ZZZZ</name>
<dbReference type="InterPro" id="IPR036291">
    <property type="entry name" value="NAD(P)-bd_dom_sf"/>
</dbReference>
<dbReference type="GO" id="GO:0016616">
    <property type="term" value="F:oxidoreductase activity, acting on the CH-OH group of donors, NAD or NADP as acceptor"/>
    <property type="evidence" value="ECO:0007669"/>
    <property type="project" value="InterPro"/>
</dbReference>
<evidence type="ECO:0000313" key="7">
    <source>
        <dbReference type="EMBL" id="CAB4531625.1"/>
    </source>
</evidence>
<evidence type="ECO:0000256" key="2">
    <source>
        <dbReference type="ARBA" id="ARBA00022605"/>
    </source>
</evidence>
<dbReference type="CDD" id="cd05198">
    <property type="entry name" value="formate_dh_like"/>
    <property type="match status" value="1"/>
</dbReference>
<dbReference type="SUPFAM" id="SSF52283">
    <property type="entry name" value="Formate/glycerate dehydrogenase catalytic domain-like"/>
    <property type="match status" value="1"/>
</dbReference>
<feature type="domain" description="D-isomer specific 2-hydroxyacid dehydrogenase catalytic" evidence="5">
    <location>
        <begin position="15"/>
        <end position="318"/>
    </location>
</feature>
<dbReference type="SUPFAM" id="SSF51735">
    <property type="entry name" value="NAD(P)-binding Rossmann-fold domains"/>
    <property type="match status" value="1"/>
</dbReference>
<dbReference type="GO" id="GO:0051287">
    <property type="term" value="F:NAD binding"/>
    <property type="evidence" value="ECO:0007669"/>
    <property type="project" value="InterPro"/>
</dbReference>
<dbReference type="GO" id="GO:0008652">
    <property type="term" value="P:amino acid biosynthetic process"/>
    <property type="evidence" value="ECO:0007669"/>
    <property type="project" value="UniProtKB-KW"/>
</dbReference>
<dbReference type="InterPro" id="IPR029753">
    <property type="entry name" value="D-isomer_DH_CS"/>
</dbReference>
<gene>
    <name evidence="7" type="ORF">UFOPK1353_00355</name>
    <name evidence="8" type="ORF">UFOPK4345_00652</name>
</gene>
<evidence type="ECO:0000259" key="6">
    <source>
        <dbReference type="Pfam" id="PF02826"/>
    </source>
</evidence>
<proteinExistence type="inferred from homology"/>
<evidence type="ECO:0000256" key="3">
    <source>
        <dbReference type="ARBA" id="ARBA00023002"/>
    </source>
</evidence>
<comment type="similarity">
    <text evidence="1">Belongs to the D-isomer specific 2-hydroxyacid dehydrogenase family.</text>
</comment>
<dbReference type="Pfam" id="PF02826">
    <property type="entry name" value="2-Hacid_dh_C"/>
    <property type="match status" value="1"/>
</dbReference>
<dbReference type="InterPro" id="IPR050857">
    <property type="entry name" value="D-2-hydroxyacid_DH"/>
</dbReference>
<dbReference type="PANTHER" id="PTHR42789:SF1">
    <property type="entry name" value="D-ISOMER SPECIFIC 2-HYDROXYACID DEHYDROGENASE FAMILY PROTEIN (AFU_ORTHOLOGUE AFUA_6G10090)"/>
    <property type="match status" value="1"/>
</dbReference>
<dbReference type="EMBL" id="CAFBQV010000083">
    <property type="protein sequence ID" value="CAB5064369.1"/>
    <property type="molecule type" value="Genomic_DNA"/>
</dbReference>
<dbReference type="PROSITE" id="PS00065">
    <property type="entry name" value="D_2_HYDROXYACID_DH_1"/>
    <property type="match status" value="1"/>
</dbReference>
<accession>A0A6J6AYN6</accession>
<dbReference type="Pfam" id="PF00389">
    <property type="entry name" value="2-Hacid_dh"/>
    <property type="match status" value="1"/>
</dbReference>
<dbReference type="PANTHER" id="PTHR42789">
    <property type="entry name" value="D-ISOMER SPECIFIC 2-HYDROXYACID DEHYDROGENASE FAMILY PROTEIN (AFU_ORTHOLOGUE AFUA_6G10090)"/>
    <property type="match status" value="1"/>
</dbReference>
<dbReference type="InterPro" id="IPR006140">
    <property type="entry name" value="D-isomer_DH_NAD-bd"/>
</dbReference>
<evidence type="ECO:0000256" key="4">
    <source>
        <dbReference type="ARBA" id="ARBA00023027"/>
    </source>
</evidence>